<evidence type="ECO:0000259" key="4">
    <source>
        <dbReference type="Pfam" id="PF08241"/>
    </source>
</evidence>
<organism evidence="5 6">
    <name type="scientific">Bradyrhizobium retamae</name>
    <dbReference type="NCBI Taxonomy" id="1300035"/>
    <lineage>
        <taxon>Bacteria</taxon>
        <taxon>Pseudomonadati</taxon>
        <taxon>Pseudomonadota</taxon>
        <taxon>Alphaproteobacteria</taxon>
        <taxon>Hyphomicrobiales</taxon>
        <taxon>Nitrobacteraceae</taxon>
        <taxon>Bradyrhizobium</taxon>
    </lineage>
</organism>
<sequence length="205" mass="22614">MDQVAPKAATVQPMHDYDAEYRRLKITGHRGWSGRAQKRNLARMTDTLDRLEREFLPSPPARILALGCGNGVSWSLLMAGKGYEVHGVGISETAIVWATEQFAERGLSGAFREGNVCEMPFIPDASFDIVMDGSCLHCLIGCDRTRCLQEVHRTLRSDGVFVVSTMCGLPKSDEAKARFDPVNGQLLQDGCAYRTLKPLRILVAS</sequence>
<evidence type="ECO:0000313" key="5">
    <source>
        <dbReference type="EMBL" id="KRR23522.1"/>
    </source>
</evidence>
<dbReference type="Pfam" id="PF08241">
    <property type="entry name" value="Methyltransf_11"/>
    <property type="match status" value="1"/>
</dbReference>
<dbReference type="GO" id="GO:0008757">
    <property type="term" value="F:S-adenosylmethionine-dependent methyltransferase activity"/>
    <property type="evidence" value="ECO:0007669"/>
    <property type="project" value="InterPro"/>
</dbReference>
<keyword evidence="6" id="KW-1185">Reference proteome</keyword>
<dbReference type="InterPro" id="IPR013216">
    <property type="entry name" value="Methyltransf_11"/>
</dbReference>
<evidence type="ECO:0000256" key="2">
    <source>
        <dbReference type="ARBA" id="ARBA00022603"/>
    </source>
</evidence>
<gene>
    <name evidence="5" type="ORF">CQ13_05635</name>
</gene>
<dbReference type="PANTHER" id="PTHR12176">
    <property type="entry name" value="SAM-DEPENDENT METHYLTRANSFERASE SUPERFAMILY PROTEIN"/>
    <property type="match status" value="1"/>
</dbReference>
<dbReference type="AlphaFoldDB" id="A0A0R3MTP2"/>
<dbReference type="OrthoDB" id="9795634at2"/>
<keyword evidence="3" id="KW-0808">Transferase</keyword>
<protein>
    <recommendedName>
        <fullName evidence="4">Methyltransferase type 11 domain-containing protein</fullName>
    </recommendedName>
</protein>
<evidence type="ECO:0000256" key="1">
    <source>
        <dbReference type="ARBA" id="ARBA00008361"/>
    </source>
</evidence>
<feature type="domain" description="Methyltransferase type 11" evidence="4">
    <location>
        <begin position="64"/>
        <end position="163"/>
    </location>
</feature>
<comment type="similarity">
    <text evidence="1">Belongs to the methyltransferase superfamily.</text>
</comment>
<keyword evidence="2" id="KW-0489">Methyltransferase</keyword>
<evidence type="ECO:0000313" key="6">
    <source>
        <dbReference type="Proteomes" id="UP000052023"/>
    </source>
</evidence>
<dbReference type="Proteomes" id="UP000052023">
    <property type="component" value="Unassembled WGS sequence"/>
</dbReference>
<evidence type="ECO:0000256" key="3">
    <source>
        <dbReference type="ARBA" id="ARBA00022679"/>
    </source>
</evidence>
<accession>A0A0R3MTP2</accession>
<dbReference type="CDD" id="cd02440">
    <property type="entry name" value="AdoMet_MTases"/>
    <property type="match status" value="1"/>
</dbReference>
<proteinExistence type="inferred from homology"/>
<comment type="caution">
    <text evidence="5">The sequence shown here is derived from an EMBL/GenBank/DDBJ whole genome shotgun (WGS) entry which is preliminary data.</text>
</comment>
<dbReference type="InterPro" id="IPR029063">
    <property type="entry name" value="SAM-dependent_MTases_sf"/>
</dbReference>
<name>A0A0R3MTP2_9BRAD</name>
<dbReference type="SUPFAM" id="SSF53335">
    <property type="entry name" value="S-adenosyl-L-methionine-dependent methyltransferases"/>
    <property type="match status" value="1"/>
</dbReference>
<reference evidence="5 6" key="1">
    <citation type="submission" date="2014-03" db="EMBL/GenBank/DDBJ databases">
        <title>Bradyrhizobium valentinum sp. nov., isolated from effective nodules of Lupinus mariae-josephae, a lupine endemic of basic-lime soils in Eastern Spain.</title>
        <authorList>
            <person name="Duran D."/>
            <person name="Rey L."/>
            <person name="Navarro A."/>
            <person name="Busquets A."/>
            <person name="Imperial J."/>
            <person name="Ruiz-Argueso T."/>
        </authorList>
    </citation>
    <scope>NUCLEOTIDE SEQUENCE [LARGE SCALE GENOMIC DNA]</scope>
    <source>
        <strain evidence="5 6">Ro19</strain>
    </source>
</reference>
<dbReference type="EMBL" id="LLYA01000159">
    <property type="protein sequence ID" value="KRR23522.1"/>
    <property type="molecule type" value="Genomic_DNA"/>
</dbReference>
<dbReference type="GO" id="GO:0032259">
    <property type="term" value="P:methylation"/>
    <property type="evidence" value="ECO:0007669"/>
    <property type="project" value="UniProtKB-KW"/>
</dbReference>
<dbReference type="Gene3D" id="3.40.50.150">
    <property type="entry name" value="Vaccinia Virus protein VP39"/>
    <property type="match status" value="1"/>
</dbReference>
<dbReference type="RefSeq" id="WP_057844767.1">
    <property type="nucleotide sequence ID" value="NZ_LLYA01000159.1"/>
</dbReference>
<dbReference type="InterPro" id="IPR051419">
    <property type="entry name" value="Lys/N-term_MeTrsfase_sf"/>
</dbReference>